<dbReference type="Pfam" id="PF12417">
    <property type="entry name" value="DUF3669"/>
    <property type="match status" value="1"/>
</dbReference>
<gene>
    <name evidence="2" type="ORF">ABL_01090</name>
</gene>
<dbReference type="AlphaFoldDB" id="A0A100I5N4"/>
<protein>
    <recommendedName>
        <fullName evidence="1">DUF3669 domain-containing protein</fullName>
    </recommendedName>
</protein>
<sequence>MASKYSCIGAGFCGTVWAISEDGQAVKREDGGPDRSLANDYAMHRRILQSFTRLTDIKRRSGIHQTFPQVRVSQCHHFISPNDQWWTENLPLFPSQYSPCNAILSDRIPPFAEQIRKLIINKYCNPAIQTEILTSTANRDCLIRPYLGRRRTQRTEDSRPSRFAAFSLRNYPLHEDQMEDIDIPTEDMQRYARMMGEALATLHWLGEVDGNDIEFVLAPPPFHEEGPSTNTITNVFGRHTMWMLDFDLCRHMPMGDAGVQQAVAAFWRNDPFYPRPQSKLWADFREQYLMSSEEIINEYSQVDIDERLSFARDFIGLIETK</sequence>
<dbReference type="EMBL" id="BCMY01000001">
    <property type="protein sequence ID" value="GAQ35179.1"/>
    <property type="molecule type" value="Genomic_DNA"/>
</dbReference>
<evidence type="ECO:0000313" key="2">
    <source>
        <dbReference type="EMBL" id="GAQ35179.1"/>
    </source>
</evidence>
<name>A0A100I5N4_ASPNG</name>
<dbReference type="VEuPathDB" id="FungiDB:An02g00950"/>
<dbReference type="InterPro" id="IPR022137">
    <property type="entry name" value="Znf_prot_DUF3669"/>
</dbReference>
<dbReference type="VEuPathDB" id="FungiDB:M747DRAFT_352318"/>
<dbReference type="OMA" id="YARMMGE"/>
<reference evidence="3" key="1">
    <citation type="journal article" date="2016" name="Genome Announc.">
        <title>Draft genome sequence of Aspergillus niger strain An76.</title>
        <authorList>
            <person name="Gong W."/>
            <person name="Cheng Z."/>
            <person name="Zhang H."/>
            <person name="Liu L."/>
            <person name="Gao P."/>
            <person name="Wang L."/>
        </authorList>
    </citation>
    <scope>NUCLEOTIDE SEQUENCE [LARGE SCALE GENOMIC DNA]</scope>
    <source>
        <strain evidence="3">An76</strain>
    </source>
</reference>
<proteinExistence type="predicted"/>
<dbReference type="PANTHER" id="PTHR40780">
    <property type="entry name" value="DUF3669 DOMAIN-CONTAINING PROTEIN"/>
    <property type="match status" value="1"/>
</dbReference>
<dbReference type="Proteomes" id="UP000068243">
    <property type="component" value="Unassembled WGS sequence"/>
</dbReference>
<feature type="domain" description="DUF3669" evidence="1">
    <location>
        <begin position="241"/>
        <end position="298"/>
    </location>
</feature>
<comment type="caution">
    <text evidence="2">The sequence shown here is derived from an EMBL/GenBank/DDBJ whole genome shotgun (WGS) entry which is preliminary data.</text>
</comment>
<accession>A0A100I5N4</accession>
<dbReference type="PANTHER" id="PTHR40780:SF3">
    <property type="entry name" value="DUF3669 DOMAIN-CONTAINING PROTEIN"/>
    <property type="match status" value="1"/>
</dbReference>
<evidence type="ECO:0000259" key="1">
    <source>
        <dbReference type="Pfam" id="PF12417"/>
    </source>
</evidence>
<dbReference type="VEuPathDB" id="FungiDB:ASPNIDRAFT2_1151697"/>
<organism evidence="2 3">
    <name type="scientific">Aspergillus niger</name>
    <dbReference type="NCBI Taxonomy" id="5061"/>
    <lineage>
        <taxon>Eukaryota</taxon>
        <taxon>Fungi</taxon>
        <taxon>Dikarya</taxon>
        <taxon>Ascomycota</taxon>
        <taxon>Pezizomycotina</taxon>
        <taxon>Eurotiomycetes</taxon>
        <taxon>Eurotiomycetidae</taxon>
        <taxon>Eurotiales</taxon>
        <taxon>Aspergillaceae</taxon>
        <taxon>Aspergillus</taxon>
        <taxon>Aspergillus subgen. Circumdati</taxon>
    </lineage>
</organism>
<dbReference type="VEuPathDB" id="FungiDB:ATCC64974_59710"/>
<dbReference type="OrthoDB" id="2993351at2759"/>
<evidence type="ECO:0000313" key="3">
    <source>
        <dbReference type="Proteomes" id="UP000068243"/>
    </source>
</evidence>